<accession>A0A6A7Z8A9</accession>
<dbReference type="InterPro" id="IPR029063">
    <property type="entry name" value="SAM-dependent_MTases_sf"/>
</dbReference>
<keyword evidence="2" id="KW-0489">Methyltransferase</keyword>
<dbReference type="GO" id="GO:0008757">
    <property type="term" value="F:S-adenosylmethionine-dependent methyltransferase activity"/>
    <property type="evidence" value="ECO:0007669"/>
    <property type="project" value="InterPro"/>
</dbReference>
<proteinExistence type="predicted"/>
<feature type="domain" description="Methyltransferase type 11" evidence="1">
    <location>
        <begin position="54"/>
        <end position="148"/>
    </location>
</feature>
<dbReference type="PANTHER" id="PTHR43861:SF1">
    <property type="entry name" value="TRANS-ACONITATE 2-METHYLTRANSFERASE"/>
    <property type="match status" value="1"/>
</dbReference>
<dbReference type="SUPFAM" id="SSF53335">
    <property type="entry name" value="S-adenosyl-L-methionine-dependent methyltransferases"/>
    <property type="match status" value="1"/>
</dbReference>
<dbReference type="Gene3D" id="3.40.50.150">
    <property type="entry name" value="Vaccinia Virus protein VP39"/>
    <property type="match status" value="1"/>
</dbReference>
<dbReference type="RefSeq" id="WP_048390088.1">
    <property type="nucleotide sequence ID" value="NZ_JBQDSB010000077.1"/>
</dbReference>
<dbReference type="Pfam" id="PF08241">
    <property type="entry name" value="Methyltransf_11"/>
    <property type="match status" value="1"/>
</dbReference>
<evidence type="ECO:0000259" key="1">
    <source>
        <dbReference type="Pfam" id="PF08241"/>
    </source>
</evidence>
<gene>
    <name evidence="2" type="ORF">GHO30_28820</name>
</gene>
<organism evidence="2 3">
    <name type="scientific">Pseudomonas helleri</name>
    <dbReference type="NCBI Taxonomy" id="1608996"/>
    <lineage>
        <taxon>Bacteria</taxon>
        <taxon>Pseudomonadati</taxon>
        <taxon>Pseudomonadota</taxon>
        <taxon>Gammaproteobacteria</taxon>
        <taxon>Pseudomonadales</taxon>
        <taxon>Pseudomonadaceae</taxon>
        <taxon>Pseudomonas</taxon>
    </lineage>
</organism>
<keyword evidence="3" id="KW-1185">Reference proteome</keyword>
<protein>
    <submittedName>
        <fullName evidence="2">Methyltransferase domain-containing protein</fullName>
    </submittedName>
</protein>
<name>A0A6A7Z8A9_9PSED</name>
<keyword evidence="2" id="KW-0808">Transferase</keyword>
<dbReference type="PANTHER" id="PTHR43861">
    <property type="entry name" value="TRANS-ACONITATE 2-METHYLTRANSFERASE-RELATED"/>
    <property type="match status" value="1"/>
</dbReference>
<dbReference type="CDD" id="cd02440">
    <property type="entry name" value="AdoMet_MTases"/>
    <property type="match status" value="1"/>
</dbReference>
<dbReference type="EMBL" id="WIVX01000312">
    <property type="protein sequence ID" value="MQU35313.1"/>
    <property type="molecule type" value="Genomic_DNA"/>
</dbReference>
<reference evidence="2 3" key="1">
    <citation type="submission" date="2019-10" db="EMBL/GenBank/DDBJ databases">
        <title>Evaluation of single-gene subtyping targets for Pseudomonas.</title>
        <authorList>
            <person name="Reichler S.J."/>
            <person name="Orsi R.H."/>
            <person name="Wiedmann M."/>
            <person name="Martin N.H."/>
            <person name="Murphy S.I."/>
        </authorList>
    </citation>
    <scope>NUCLEOTIDE SEQUENCE [LARGE SCALE GENOMIC DNA]</scope>
    <source>
        <strain evidence="2 3">FSL R10-2107</strain>
    </source>
</reference>
<dbReference type="AlphaFoldDB" id="A0A6A7Z8A9"/>
<comment type="caution">
    <text evidence="2">The sequence shown here is derived from an EMBL/GenBank/DDBJ whole genome shotgun (WGS) entry which is preliminary data.</text>
</comment>
<dbReference type="Proteomes" id="UP000470186">
    <property type="component" value="Unassembled WGS sequence"/>
</dbReference>
<dbReference type="InterPro" id="IPR013216">
    <property type="entry name" value="Methyltransf_11"/>
</dbReference>
<dbReference type="GO" id="GO:0032259">
    <property type="term" value="P:methylation"/>
    <property type="evidence" value="ECO:0007669"/>
    <property type="project" value="UniProtKB-KW"/>
</dbReference>
<evidence type="ECO:0000313" key="2">
    <source>
        <dbReference type="EMBL" id="MQU35313.1"/>
    </source>
</evidence>
<evidence type="ECO:0000313" key="3">
    <source>
        <dbReference type="Proteomes" id="UP000470186"/>
    </source>
</evidence>
<sequence length="253" mass="28386">MSDTTSPRPQNVYDDPVFFEGYKNLRQKDSGLNGVLEIPAFHALLPKLQGLKVLDLGAGFGDFARYARSQGAQTVTAVDISQKMLSEARHLTHDDKIVYVHHPIESFTPQAQAFDLVVSSLALHYVDDYAAVVKRVYASLVPGGQFIFSVEHPLCTAQPSGWVLSPEGERLHWPLDNYHYETERQSRWFVENVTKFHRTLQTYVNTLIAAGFRLDHLGEPTPLPHALKERPSLTDALRRPPFLLLAVSKPAVS</sequence>